<name>A0A0V0HAL6_SOLCH</name>
<proteinExistence type="predicted"/>
<dbReference type="AlphaFoldDB" id="A0A0V0HAL6"/>
<organism evidence="1">
    <name type="scientific">Solanum chacoense</name>
    <name type="common">Chaco potato</name>
    <dbReference type="NCBI Taxonomy" id="4108"/>
    <lineage>
        <taxon>Eukaryota</taxon>
        <taxon>Viridiplantae</taxon>
        <taxon>Streptophyta</taxon>
        <taxon>Embryophyta</taxon>
        <taxon>Tracheophyta</taxon>
        <taxon>Spermatophyta</taxon>
        <taxon>Magnoliopsida</taxon>
        <taxon>eudicotyledons</taxon>
        <taxon>Gunneridae</taxon>
        <taxon>Pentapetalae</taxon>
        <taxon>asterids</taxon>
        <taxon>lamiids</taxon>
        <taxon>Solanales</taxon>
        <taxon>Solanaceae</taxon>
        <taxon>Solanoideae</taxon>
        <taxon>Solaneae</taxon>
        <taxon>Solanum</taxon>
    </lineage>
</organism>
<protein>
    <submittedName>
        <fullName evidence="1">Putative ovule protein</fullName>
    </submittedName>
</protein>
<reference evidence="1" key="1">
    <citation type="submission" date="2015-12" db="EMBL/GenBank/DDBJ databases">
        <title>Gene expression during late stages of embryo sac development: a critical building block for successful pollen-pistil interactions.</title>
        <authorList>
            <person name="Liu Y."/>
            <person name="Joly V."/>
            <person name="Sabar M."/>
            <person name="Matton D.P."/>
        </authorList>
    </citation>
    <scope>NUCLEOTIDE SEQUENCE</scope>
</reference>
<accession>A0A0V0HAL6</accession>
<dbReference type="EMBL" id="GEDG01022899">
    <property type="protein sequence ID" value="JAP17146.1"/>
    <property type="molecule type" value="Transcribed_RNA"/>
</dbReference>
<evidence type="ECO:0000313" key="1">
    <source>
        <dbReference type="EMBL" id="JAP17146.1"/>
    </source>
</evidence>
<sequence length="73" mass="8933">MYYWFEGEKEVILSQRPRECFLIRDHLCNFTSWARNRKCLKIQQHLISHYFDSLLQGPAAIQWWNDFQAVRIS</sequence>